<name>A0ABD1TKH8_9LAMI</name>
<evidence type="ECO:0000256" key="1">
    <source>
        <dbReference type="SAM" id="MobiDB-lite"/>
    </source>
</evidence>
<reference evidence="3" key="1">
    <citation type="submission" date="2024-07" db="EMBL/GenBank/DDBJ databases">
        <title>Two chromosome-level genome assemblies of Korean endemic species Abeliophyllum distichum and Forsythia ovata (Oleaceae).</title>
        <authorList>
            <person name="Jang H."/>
        </authorList>
    </citation>
    <scope>NUCLEOTIDE SEQUENCE [LARGE SCALE GENOMIC DNA]</scope>
</reference>
<evidence type="ECO:0000313" key="2">
    <source>
        <dbReference type="EMBL" id="KAL2513174.1"/>
    </source>
</evidence>
<dbReference type="PANTHER" id="PTHR46033:SF65">
    <property type="entry name" value="AMINOTRANSFERASE-LIKE PLANT MOBILE DOMAIN-CONTAINING PROTEIN"/>
    <property type="match status" value="1"/>
</dbReference>
<dbReference type="EMBL" id="JBFOLK010000005">
    <property type="protein sequence ID" value="KAL2513174.1"/>
    <property type="molecule type" value="Genomic_DNA"/>
</dbReference>
<protein>
    <submittedName>
        <fullName evidence="2">PMD domain-containing protein</fullName>
    </submittedName>
</protein>
<feature type="compositionally biased region" description="Polar residues" evidence="1">
    <location>
        <begin position="269"/>
        <end position="281"/>
    </location>
</feature>
<feature type="region of interest" description="Disordered" evidence="1">
    <location>
        <begin position="269"/>
        <end position="347"/>
    </location>
</feature>
<comment type="caution">
    <text evidence="2">The sequence shown here is derived from an EMBL/GenBank/DDBJ whole genome shotgun (WGS) entry which is preliminary data.</text>
</comment>
<sequence length="552" mass="61519">MASTNSLSFEDYRTFFTQPFITPGSLLPSNTRHHKFYLGPAFNVADAVGSSHVSQIFSTTYIFPFLETLPLPPLCNAGVRTWPKLVISFHAWHKCMIGHGPTKALFDRARILELLELTLDIPTFDPTLFFVALCFWASDYNTFVFPLGPMSITLRDISALTKLPPTGYLPISNELVHGKLINLASFVLAGLYRGIATLQDQLRSSTSPTGSRPLWLAQLWLRAYFSYFGAPSSATCPVRYYERKTSSSSYASNSKNGITSLLGELPSIQLPSTDPKATSGSKRPALHQADDLDEDDTYSLTRKKRGSIPPSTILQQSINIESPEIPISEGPQSSELSTQIVDRPPSPSVEDADSVLWSIQALFTYWKQVQASSIPHAFFVTRPSTSFISSTEDMDTLKKAVLAHTSFMDKDISRASVDSQAELFVRLIEDLAAALKRPTLEILASARLTLREIHQEVSILLSENVERRAKKTSFVQTVAEKESLNIDINSAKSKLNELSSKLMIEDSLLISLKPEMKEFQDKIDDCKMRLATKKLDTSLEIEQTKTMMAHYL</sequence>
<dbReference type="Proteomes" id="UP001604336">
    <property type="component" value="Unassembled WGS sequence"/>
</dbReference>
<feature type="compositionally biased region" description="Low complexity" evidence="1">
    <location>
        <begin position="317"/>
        <end position="335"/>
    </location>
</feature>
<gene>
    <name evidence="2" type="ORF">Adt_18774</name>
</gene>
<accession>A0ABD1TKH8</accession>
<dbReference type="PANTHER" id="PTHR46033">
    <property type="entry name" value="PROTEIN MAIN-LIKE 2"/>
    <property type="match status" value="1"/>
</dbReference>
<dbReference type="InterPro" id="IPR044824">
    <property type="entry name" value="MAIN-like"/>
</dbReference>
<evidence type="ECO:0000313" key="3">
    <source>
        <dbReference type="Proteomes" id="UP001604336"/>
    </source>
</evidence>
<proteinExistence type="predicted"/>
<keyword evidence="3" id="KW-1185">Reference proteome</keyword>
<dbReference type="AlphaFoldDB" id="A0ABD1TKH8"/>
<organism evidence="2 3">
    <name type="scientific">Abeliophyllum distichum</name>
    <dbReference type="NCBI Taxonomy" id="126358"/>
    <lineage>
        <taxon>Eukaryota</taxon>
        <taxon>Viridiplantae</taxon>
        <taxon>Streptophyta</taxon>
        <taxon>Embryophyta</taxon>
        <taxon>Tracheophyta</taxon>
        <taxon>Spermatophyta</taxon>
        <taxon>Magnoliopsida</taxon>
        <taxon>eudicotyledons</taxon>
        <taxon>Gunneridae</taxon>
        <taxon>Pentapetalae</taxon>
        <taxon>asterids</taxon>
        <taxon>lamiids</taxon>
        <taxon>Lamiales</taxon>
        <taxon>Oleaceae</taxon>
        <taxon>Forsythieae</taxon>
        <taxon>Abeliophyllum</taxon>
    </lineage>
</organism>